<evidence type="ECO:0008006" key="4">
    <source>
        <dbReference type="Google" id="ProtNLM"/>
    </source>
</evidence>
<feature type="compositionally biased region" description="Polar residues" evidence="1">
    <location>
        <begin position="118"/>
        <end position="133"/>
    </location>
</feature>
<proteinExistence type="predicted"/>
<organism evidence="2 3">
    <name type="scientific">Armadillidium nasatum</name>
    <dbReference type="NCBI Taxonomy" id="96803"/>
    <lineage>
        <taxon>Eukaryota</taxon>
        <taxon>Metazoa</taxon>
        <taxon>Ecdysozoa</taxon>
        <taxon>Arthropoda</taxon>
        <taxon>Crustacea</taxon>
        <taxon>Multicrustacea</taxon>
        <taxon>Malacostraca</taxon>
        <taxon>Eumalacostraca</taxon>
        <taxon>Peracarida</taxon>
        <taxon>Isopoda</taxon>
        <taxon>Oniscidea</taxon>
        <taxon>Crinocheta</taxon>
        <taxon>Armadillidiidae</taxon>
        <taxon>Armadillidium</taxon>
    </lineage>
</organism>
<sequence>MVLDNNIECKKEADEKECPKKKRRYSQKYSSSWEHLELYSGWLRKSTCGVHYVYCSVCSTNLSLKGGITDLRKHARSQKHIKKSSEVVENLKKGVSDSNNISSSCRSFESKFEDHQRVNSNPETNIENSSNDHSYQDDEVATESQIPPEFIMPKLLNPNKNSSPPVSVNHDEVLVSSSVPDDISFTEDEFESFGKFVTSQLRKFPEKMAVEMTLEIHSLITRKRLTLIKEQNSQSTPIANSQLITVSIPKDYSSNFTVSNQT</sequence>
<feature type="non-terminal residue" evidence="2">
    <location>
        <position position="262"/>
    </location>
</feature>
<feature type="region of interest" description="Disordered" evidence="1">
    <location>
        <begin position="112"/>
        <end position="142"/>
    </location>
</feature>
<dbReference type="Proteomes" id="UP000326759">
    <property type="component" value="Unassembled WGS sequence"/>
</dbReference>
<dbReference type="OrthoDB" id="7991969at2759"/>
<evidence type="ECO:0000313" key="2">
    <source>
        <dbReference type="EMBL" id="KAB7503314.1"/>
    </source>
</evidence>
<gene>
    <name evidence="2" type="ORF">Anas_03350</name>
</gene>
<evidence type="ECO:0000313" key="3">
    <source>
        <dbReference type="Proteomes" id="UP000326759"/>
    </source>
</evidence>
<protein>
    <recommendedName>
        <fullName evidence="4">BED-type domain-containing protein</fullName>
    </recommendedName>
</protein>
<dbReference type="EMBL" id="SEYY01005390">
    <property type="protein sequence ID" value="KAB7503314.1"/>
    <property type="molecule type" value="Genomic_DNA"/>
</dbReference>
<comment type="caution">
    <text evidence="2">The sequence shown here is derived from an EMBL/GenBank/DDBJ whole genome shotgun (WGS) entry which is preliminary data.</text>
</comment>
<reference evidence="2 3" key="1">
    <citation type="journal article" date="2019" name="PLoS Biol.">
        <title>Sex chromosomes control vertical transmission of feminizing Wolbachia symbionts in an isopod.</title>
        <authorList>
            <person name="Becking T."/>
            <person name="Chebbi M.A."/>
            <person name="Giraud I."/>
            <person name="Moumen B."/>
            <person name="Laverre T."/>
            <person name="Caubet Y."/>
            <person name="Peccoud J."/>
            <person name="Gilbert C."/>
            <person name="Cordaux R."/>
        </authorList>
    </citation>
    <scope>NUCLEOTIDE SEQUENCE [LARGE SCALE GENOMIC DNA]</scope>
    <source>
        <strain evidence="2">ANa2</strain>
        <tissue evidence="2">Whole body excluding digestive tract and cuticle</tissue>
    </source>
</reference>
<name>A0A5N5T9K2_9CRUS</name>
<dbReference type="AlphaFoldDB" id="A0A5N5T9K2"/>
<accession>A0A5N5T9K2</accession>
<evidence type="ECO:0000256" key="1">
    <source>
        <dbReference type="SAM" id="MobiDB-lite"/>
    </source>
</evidence>
<keyword evidence="3" id="KW-1185">Reference proteome</keyword>